<dbReference type="SUPFAM" id="SSF55383">
    <property type="entry name" value="Copper amine oxidase, domain N"/>
    <property type="match status" value="2"/>
</dbReference>
<accession>U4R484</accession>
<dbReference type="Pfam" id="PF07833">
    <property type="entry name" value="Cu_amine_oxidN1"/>
    <property type="match status" value="1"/>
</dbReference>
<evidence type="ECO:0000313" key="4">
    <source>
        <dbReference type="Proteomes" id="UP000016860"/>
    </source>
</evidence>
<dbReference type="InterPro" id="IPR012854">
    <property type="entry name" value="Cu_amine_oxidase-like_N"/>
</dbReference>
<evidence type="ECO:0000313" key="3">
    <source>
        <dbReference type="EMBL" id="EPR13188.1"/>
    </source>
</evidence>
<dbReference type="AlphaFoldDB" id="U4R484"/>
<feature type="signal peptide" evidence="1">
    <location>
        <begin position="1"/>
        <end position="25"/>
    </location>
</feature>
<sequence length="647" mass="72820">MKNKKYISILIVLAILLASISGTYAADDDKTVIELRAGTNQVCVDGNYSNIAESPYVIDGTFLVPMEWFADTIGAEVTKTSEDSERIIYGGNTAEISIGQAVYTSNYEQKTMSVAPQQKNNSTMVPVDFITSNFPVTVTSDMDRGTVKIVLEDDGALSDLSFLTGGISTPKIGNSFFGWSLSVPSGSRVISNSFKSDSIQLTNEGRGLYFEIKVELKNGRTLSQYSNTFKLENSTEESNLNLKAKVPYFECSGTSEYDEPTRTRIYDKGQYFYCLTIGCYDGSVSSKHLMSDKYYSDIINSFSLEYKGNVKGIQDLSKVVNGKVSYYNYISFSSRNKYLSWSMDIPANWNNLQISSNQLTTFLGLDTKHYVQIAVNILGEKTLGQYVENIKKGYDKNFSPKAYTFVSTGDRTLAGATAKNLKFKIKQGGKDYVIDEYYLQKGSFIYEISVKLPEKEYSKAKTEYLNTVDKISFFSEKEDKLSDEISDFNASKEEDRVSPNDKPFNYANKAYKWNLKIPGYWTDSSMFNTIQFSNPNTNAFIMIEATQNTAETKSLPDKEKFYLSSIMSSTGFKLTSKSTTSDKGTKVRNYTYRVEDEEQDLYGAAQIHVFEKGSYSYFFMSFIPDLTATDKAVKEINDIWKSLTITK</sequence>
<dbReference type="EMBL" id="ATAY01000020">
    <property type="protein sequence ID" value="EPR13188.1"/>
    <property type="molecule type" value="Genomic_DNA"/>
</dbReference>
<evidence type="ECO:0000256" key="1">
    <source>
        <dbReference type="SAM" id="SignalP"/>
    </source>
</evidence>
<protein>
    <submittedName>
        <fullName evidence="3">Copper amine oxidase</fullName>
    </submittedName>
</protein>
<dbReference type="Gene3D" id="3.30.457.10">
    <property type="entry name" value="Copper amine oxidase-like, N-terminal domain"/>
    <property type="match status" value="1"/>
</dbReference>
<evidence type="ECO:0000259" key="2">
    <source>
        <dbReference type="Pfam" id="PF07833"/>
    </source>
</evidence>
<feature type="chain" id="PRO_5004654313" evidence="1">
    <location>
        <begin position="26"/>
        <end position="647"/>
    </location>
</feature>
<reference evidence="3 4" key="1">
    <citation type="journal article" date="2013" name="Genome Announc.">
        <title>Draft Genome Sequence of the Cellulolytic Bacterium Clostridium papyrosolvens C7 (ATCC 700395).</title>
        <authorList>
            <person name="Zepeda V."/>
            <person name="Dassa B."/>
            <person name="Borovok I."/>
            <person name="Lamed R."/>
            <person name="Bayer E.A."/>
            <person name="Cate J.H."/>
        </authorList>
    </citation>
    <scope>NUCLEOTIDE SEQUENCE [LARGE SCALE GENOMIC DNA]</scope>
    <source>
        <strain evidence="3 4">C7</strain>
    </source>
</reference>
<dbReference type="OrthoDB" id="1736367at2"/>
<dbReference type="STRING" id="1330534.L323_04660"/>
<name>U4R484_9FIRM</name>
<dbReference type="InterPro" id="IPR036582">
    <property type="entry name" value="Mao_N_sf"/>
</dbReference>
<keyword evidence="1" id="KW-0732">Signal</keyword>
<gene>
    <name evidence="3" type="ORF">L323_04660</name>
</gene>
<comment type="caution">
    <text evidence="3">The sequence shown here is derived from an EMBL/GenBank/DDBJ whole genome shotgun (WGS) entry which is preliminary data.</text>
</comment>
<dbReference type="PATRIC" id="fig|1330534.3.peg.934"/>
<proteinExistence type="predicted"/>
<organism evidence="3 4">
    <name type="scientific">Ruminiclostridium papyrosolvens C7</name>
    <dbReference type="NCBI Taxonomy" id="1330534"/>
    <lineage>
        <taxon>Bacteria</taxon>
        <taxon>Bacillati</taxon>
        <taxon>Bacillota</taxon>
        <taxon>Clostridia</taxon>
        <taxon>Eubacteriales</taxon>
        <taxon>Oscillospiraceae</taxon>
        <taxon>Ruminiclostridium</taxon>
    </lineage>
</organism>
<dbReference type="Proteomes" id="UP000016860">
    <property type="component" value="Unassembled WGS sequence"/>
</dbReference>
<feature type="domain" description="Copper amine oxidase-like N-terminal" evidence="2">
    <location>
        <begin position="43"/>
        <end position="149"/>
    </location>
</feature>
<dbReference type="RefSeq" id="WP_020814534.1">
    <property type="nucleotide sequence ID" value="NZ_ATAY01000020.1"/>
</dbReference>